<organism evidence="1 2">
    <name type="scientific">Austropuccinia psidii MF-1</name>
    <dbReference type="NCBI Taxonomy" id="1389203"/>
    <lineage>
        <taxon>Eukaryota</taxon>
        <taxon>Fungi</taxon>
        <taxon>Dikarya</taxon>
        <taxon>Basidiomycota</taxon>
        <taxon>Pucciniomycotina</taxon>
        <taxon>Pucciniomycetes</taxon>
        <taxon>Pucciniales</taxon>
        <taxon>Sphaerophragmiaceae</taxon>
        <taxon>Austropuccinia</taxon>
    </lineage>
</organism>
<sequence length="91" mass="10565">MKTPNRHMFGWQIAIKSYRGNMTIVHKSGNMKKNDDVLNRWELANNPDNPAYMPLKAEPHIPIEGINITAVGTECFEEVRESYKQQRTSIY</sequence>
<evidence type="ECO:0000313" key="1">
    <source>
        <dbReference type="EMBL" id="MBW0495316.1"/>
    </source>
</evidence>
<dbReference type="AlphaFoldDB" id="A0A9Q3D1W6"/>
<accession>A0A9Q3D1W6</accession>
<gene>
    <name evidence="1" type="ORF">O181_035031</name>
</gene>
<dbReference type="Proteomes" id="UP000765509">
    <property type="component" value="Unassembled WGS sequence"/>
</dbReference>
<dbReference type="EMBL" id="AVOT02013031">
    <property type="protein sequence ID" value="MBW0495316.1"/>
    <property type="molecule type" value="Genomic_DNA"/>
</dbReference>
<reference evidence="1" key="1">
    <citation type="submission" date="2021-03" db="EMBL/GenBank/DDBJ databases">
        <title>Draft genome sequence of rust myrtle Austropuccinia psidii MF-1, a brazilian biotype.</title>
        <authorList>
            <person name="Quecine M.C."/>
            <person name="Pachon D.M.R."/>
            <person name="Bonatelli M.L."/>
            <person name="Correr F.H."/>
            <person name="Franceschini L.M."/>
            <person name="Leite T.F."/>
            <person name="Margarido G.R.A."/>
            <person name="Almeida C.A."/>
            <person name="Ferrarezi J.A."/>
            <person name="Labate C.A."/>
        </authorList>
    </citation>
    <scope>NUCLEOTIDE SEQUENCE</scope>
    <source>
        <strain evidence="1">MF-1</strain>
    </source>
</reference>
<protein>
    <submittedName>
        <fullName evidence="1">Uncharacterized protein</fullName>
    </submittedName>
</protein>
<evidence type="ECO:0000313" key="2">
    <source>
        <dbReference type="Proteomes" id="UP000765509"/>
    </source>
</evidence>
<keyword evidence="2" id="KW-1185">Reference proteome</keyword>
<name>A0A9Q3D1W6_9BASI</name>
<proteinExistence type="predicted"/>
<comment type="caution">
    <text evidence="1">The sequence shown here is derived from an EMBL/GenBank/DDBJ whole genome shotgun (WGS) entry which is preliminary data.</text>
</comment>